<organism evidence="1 2">
    <name type="scientific">Penicillium rubens (strain ATCC 28089 / DSM 1075 / NRRL 1951 / Wisconsin 54-1255)</name>
    <name type="common">Penicillium chrysogenum</name>
    <dbReference type="NCBI Taxonomy" id="500485"/>
    <lineage>
        <taxon>Eukaryota</taxon>
        <taxon>Fungi</taxon>
        <taxon>Dikarya</taxon>
        <taxon>Ascomycota</taxon>
        <taxon>Pezizomycotina</taxon>
        <taxon>Eurotiomycetes</taxon>
        <taxon>Eurotiomycetidae</taxon>
        <taxon>Eurotiales</taxon>
        <taxon>Aspergillaceae</taxon>
        <taxon>Penicillium</taxon>
        <taxon>Penicillium chrysogenum species complex</taxon>
    </lineage>
</organism>
<dbReference type="VEuPathDB" id="FungiDB:PCH_Pc13g04770"/>
<name>B6H2C6_PENRW</name>
<proteinExistence type="predicted"/>
<sequence>MDHDAYTASHHVLGLAKYANDSYCTLHLTAVRACWRRLLSETDPRRTLDLEQNTDGQEHELDGLAMVISKTNYKPLSNRRLGPISIPSKFLLDSVDSYRIVNRADPPSPLNSGDGIVQNDVNVMLVEWGRVSGTAELYMCDRNGMPNGQRPIVPRSLGLPNKESSRMSVIILSLPPPKAYNADNSRRAGRSPDLPTTGVCHRRFGKIR</sequence>
<gene>
    <name evidence="1" type="ORF">Pc13g04770</name>
    <name evidence="1" type="ORF">PCH_Pc13g04770</name>
</gene>
<dbReference type="OrthoDB" id="10487601at2759"/>
<protein>
    <submittedName>
        <fullName evidence="1">Uncharacterized protein</fullName>
    </submittedName>
</protein>
<accession>B6H2C6</accession>
<keyword evidence="2" id="KW-1185">Reference proteome</keyword>
<evidence type="ECO:0000313" key="1">
    <source>
        <dbReference type="EMBL" id="CAP91546.1"/>
    </source>
</evidence>
<dbReference type="HOGENOM" id="CLU_1321270_0_0_1"/>
<dbReference type="AlphaFoldDB" id="B6H2C6"/>
<evidence type="ECO:0000313" key="2">
    <source>
        <dbReference type="Proteomes" id="UP000000724"/>
    </source>
</evidence>
<reference evidence="1 2" key="1">
    <citation type="journal article" date="2008" name="Nat. Biotechnol.">
        <title>Genome sequencing and analysis of the filamentous fungus Penicillium chrysogenum.</title>
        <authorList>
            <person name="van den Berg M.A."/>
            <person name="Albang R."/>
            <person name="Albermann K."/>
            <person name="Badger J.H."/>
            <person name="Daran J.-M."/>
            <person name="Driessen A.J.M."/>
            <person name="Garcia-Estrada C."/>
            <person name="Fedorova N.D."/>
            <person name="Harris D.M."/>
            <person name="Heijne W.H.M."/>
            <person name="Joardar V.S."/>
            <person name="Kiel J.A.K.W."/>
            <person name="Kovalchuk A."/>
            <person name="Martin J.F."/>
            <person name="Nierman W.C."/>
            <person name="Nijland J.G."/>
            <person name="Pronk J.T."/>
            <person name="Roubos J.A."/>
            <person name="van der Klei I.J."/>
            <person name="van Peij N.N.M.E."/>
            <person name="Veenhuis M."/>
            <person name="von Doehren H."/>
            <person name="Wagner C."/>
            <person name="Wortman J.R."/>
            <person name="Bovenberg R.A.L."/>
        </authorList>
    </citation>
    <scope>NUCLEOTIDE SEQUENCE [LARGE SCALE GENOMIC DNA]</scope>
    <source>
        <strain evidence="2">ATCC 28089 / DSM 1075 / NRRL 1951 / Wisconsin 54-1255</strain>
    </source>
</reference>
<dbReference type="Proteomes" id="UP000000724">
    <property type="component" value="Contig Pc00c13"/>
</dbReference>
<dbReference type="EMBL" id="AM920428">
    <property type="protein sequence ID" value="CAP91546.1"/>
    <property type="molecule type" value="Genomic_DNA"/>
</dbReference>